<name>A0AAD7CNM4_MYCRO</name>
<dbReference type="SMART" id="SM00248">
    <property type="entry name" value="ANK"/>
    <property type="match status" value="3"/>
</dbReference>
<dbReference type="InterPro" id="IPR051165">
    <property type="entry name" value="Multifunctional_ANK_Repeat"/>
</dbReference>
<comment type="caution">
    <text evidence="3">The sequence shown here is derived from an EMBL/GenBank/DDBJ whole genome shotgun (WGS) entry which is preliminary data.</text>
</comment>
<dbReference type="SUPFAM" id="SSF48403">
    <property type="entry name" value="Ankyrin repeat"/>
    <property type="match status" value="1"/>
</dbReference>
<protein>
    <submittedName>
        <fullName evidence="3">Uncharacterized protein</fullName>
    </submittedName>
</protein>
<keyword evidence="4" id="KW-1185">Reference proteome</keyword>
<dbReference type="AlphaFoldDB" id="A0AAD7CNM4"/>
<dbReference type="InterPro" id="IPR002110">
    <property type="entry name" value="Ankyrin_rpt"/>
</dbReference>
<sequence length="235" mass="24468">MGLSQDALTPAFVVASTSNSSGVTLDIPAGSRRQRVFVSSVSTQGTREHWNNKYAIDDNNEWTPLQFAALHGDVNAPACGYYGRTALQAAASHKHLEILATGGSFSEVVHTLVDAGTRAREPASWYNGCSALQAAAGGGHAALVRKLLAMPGVDVNMAAGHDGWRAALQAAAVGGFRDVVELLLHAGTGANGTAGAVQGAYGGARRRDGRTSMRQGAITTGTRRRVLRSSGGAWW</sequence>
<keyword evidence="2" id="KW-0040">ANK repeat</keyword>
<dbReference type="EMBL" id="JARKIE010000315">
    <property type="protein sequence ID" value="KAJ7654873.1"/>
    <property type="molecule type" value="Genomic_DNA"/>
</dbReference>
<reference evidence="3" key="1">
    <citation type="submission" date="2023-03" db="EMBL/GenBank/DDBJ databases">
        <title>Massive genome expansion in bonnet fungi (Mycena s.s.) driven by repeated elements and novel gene families across ecological guilds.</title>
        <authorList>
            <consortium name="Lawrence Berkeley National Laboratory"/>
            <person name="Harder C.B."/>
            <person name="Miyauchi S."/>
            <person name="Viragh M."/>
            <person name="Kuo A."/>
            <person name="Thoen E."/>
            <person name="Andreopoulos B."/>
            <person name="Lu D."/>
            <person name="Skrede I."/>
            <person name="Drula E."/>
            <person name="Henrissat B."/>
            <person name="Morin E."/>
            <person name="Kohler A."/>
            <person name="Barry K."/>
            <person name="LaButti K."/>
            <person name="Morin E."/>
            <person name="Salamov A."/>
            <person name="Lipzen A."/>
            <person name="Mereny Z."/>
            <person name="Hegedus B."/>
            <person name="Baldrian P."/>
            <person name="Stursova M."/>
            <person name="Weitz H."/>
            <person name="Taylor A."/>
            <person name="Grigoriev I.V."/>
            <person name="Nagy L.G."/>
            <person name="Martin F."/>
            <person name="Kauserud H."/>
        </authorList>
    </citation>
    <scope>NUCLEOTIDE SEQUENCE</scope>
    <source>
        <strain evidence="3">CBHHK067</strain>
    </source>
</reference>
<dbReference type="InterPro" id="IPR036770">
    <property type="entry name" value="Ankyrin_rpt-contain_sf"/>
</dbReference>
<keyword evidence="1" id="KW-0677">Repeat</keyword>
<evidence type="ECO:0000313" key="4">
    <source>
        <dbReference type="Proteomes" id="UP001221757"/>
    </source>
</evidence>
<proteinExistence type="predicted"/>
<evidence type="ECO:0000256" key="1">
    <source>
        <dbReference type="ARBA" id="ARBA00022737"/>
    </source>
</evidence>
<evidence type="ECO:0000256" key="2">
    <source>
        <dbReference type="ARBA" id="ARBA00023043"/>
    </source>
</evidence>
<accession>A0AAD7CNM4</accession>
<evidence type="ECO:0000313" key="3">
    <source>
        <dbReference type="EMBL" id="KAJ7654873.1"/>
    </source>
</evidence>
<dbReference type="Gene3D" id="1.25.40.20">
    <property type="entry name" value="Ankyrin repeat-containing domain"/>
    <property type="match status" value="1"/>
</dbReference>
<dbReference type="Proteomes" id="UP001221757">
    <property type="component" value="Unassembled WGS sequence"/>
</dbReference>
<organism evidence="3 4">
    <name type="scientific">Mycena rosella</name>
    <name type="common">Pink bonnet</name>
    <name type="synonym">Agaricus rosellus</name>
    <dbReference type="NCBI Taxonomy" id="1033263"/>
    <lineage>
        <taxon>Eukaryota</taxon>
        <taxon>Fungi</taxon>
        <taxon>Dikarya</taxon>
        <taxon>Basidiomycota</taxon>
        <taxon>Agaricomycotina</taxon>
        <taxon>Agaricomycetes</taxon>
        <taxon>Agaricomycetidae</taxon>
        <taxon>Agaricales</taxon>
        <taxon>Marasmiineae</taxon>
        <taxon>Mycenaceae</taxon>
        <taxon>Mycena</taxon>
    </lineage>
</organism>
<gene>
    <name evidence="3" type="ORF">B0H17DRAFT_1214168</name>
</gene>
<dbReference type="Pfam" id="PF12796">
    <property type="entry name" value="Ank_2"/>
    <property type="match status" value="1"/>
</dbReference>
<dbReference type="PANTHER" id="PTHR24123:SF33">
    <property type="entry name" value="PROTEIN HOS4"/>
    <property type="match status" value="1"/>
</dbReference>
<dbReference type="PANTHER" id="PTHR24123">
    <property type="entry name" value="ANKYRIN REPEAT-CONTAINING"/>
    <property type="match status" value="1"/>
</dbReference>